<accession>A0ABT1NJ83</accession>
<name>A0ABT1NJ83_9FIRM</name>
<dbReference type="RefSeq" id="WP_255228810.1">
    <property type="nucleotide sequence ID" value="NZ_JAJEKE010000020.1"/>
</dbReference>
<reference evidence="1 2" key="1">
    <citation type="submission" date="2021-10" db="EMBL/GenBank/DDBJ databases">
        <title>Lutispora strain m25 sp. nov., a thermophilic, non-spore-forming bacterium isolated from a lab-scale methanogenic bioreactor digesting anaerobic sludge.</title>
        <authorList>
            <person name="El Houari A."/>
            <person name="Mcdonald J."/>
        </authorList>
    </citation>
    <scope>NUCLEOTIDE SEQUENCE [LARGE SCALE GENOMIC DNA]</scope>
    <source>
        <strain evidence="2">m25</strain>
    </source>
</reference>
<dbReference type="Proteomes" id="UP001651880">
    <property type="component" value="Unassembled WGS sequence"/>
</dbReference>
<evidence type="ECO:0000313" key="2">
    <source>
        <dbReference type="Proteomes" id="UP001651880"/>
    </source>
</evidence>
<protein>
    <submittedName>
        <fullName evidence="1">Uncharacterized protein</fullName>
    </submittedName>
</protein>
<dbReference type="EMBL" id="JAJEKE010000020">
    <property type="protein sequence ID" value="MCQ1531283.1"/>
    <property type="molecule type" value="Genomic_DNA"/>
</dbReference>
<sequence>MFRENHNHNQQSLLDSTQWMNPRIREKLKKSWAPIFMVNYALGIKTLGDLNLAEPTLNHFQERVYQYCIENPEKEDLLFGQFIRLLESFAAHAGISLEQQRTDTTLFMSNIKKAGRMSLTYDVLVKAVKAIPEAKRTEALSQVLEHYFQDGYPLSLKGSESR</sequence>
<organism evidence="1 2">
    <name type="scientific">Lutispora saccharofermentans</name>
    <dbReference type="NCBI Taxonomy" id="3024236"/>
    <lineage>
        <taxon>Bacteria</taxon>
        <taxon>Bacillati</taxon>
        <taxon>Bacillota</taxon>
        <taxon>Clostridia</taxon>
        <taxon>Lutisporales</taxon>
        <taxon>Lutisporaceae</taxon>
        <taxon>Lutispora</taxon>
    </lineage>
</organism>
<comment type="caution">
    <text evidence="1">The sequence shown here is derived from an EMBL/GenBank/DDBJ whole genome shotgun (WGS) entry which is preliminary data.</text>
</comment>
<gene>
    <name evidence="1" type="ORF">LJD61_17290</name>
</gene>
<proteinExistence type="predicted"/>
<keyword evidence="2" id="KW-1185">Reference proteome</keyword>
<evidence type="ECO:0000313" key="1">
    <source>
        <dbReference type="EMBL" id="MCQ1531283.1"/>
    </source>
</evidence>